<feature type="transmembrane region" description="Helical" evidence="5">
    <location>
        <begin position="218"/>
        <end position="236"/>
    </location>
</feature>
<feature type="transmembrane region" description="Helical" evidence="5">
    <location>
        <begin position="248"/>
        <end position="264"/>
    </location>
</feature>
<evidence type="ECO:0000256" key="4">
    <source>
        <dbReference type="ARBA" id="ARBA00023136"/>
    </source>
</evidence>
<comment type="subcellular location">
    <subcellularLocation>
        <location evidence="5">Cell membrane</location>
        <topology evidence="5">Multi-pass membrane protein</topology>
    </subcellularLocation>
    <subcellularLocation>
        <location evidence="1">Membrane</location>
        <topology evidence="1">Multi-pass membrane protein</topology>
    </subcellularLocation>
</comment>
<dbReference type="STRING" id="52442.SAMN05421880_1369"/>
<dbReference type="Proteomes" id="UP000199561">
    <property type="component" value="Unassembled WGS sequence"/>
</dbReference>
<evidence type="ECO:0000256" key="1">
    <source>
        <dbReference type="ARBA" id="ARBA00004141"/>
    </source>
</evidence>
<evidence type="ECO:0000256" key="2">
    <source>
        <dbReference type="ARBA" id="ARBA00022692"/>
    </source>
</evidence>
<keyword evidence="5" id="KW-1003">Cell membrane</keyword>
<dbReference type="PANTHER" id="PTHR43483">
    <property type="entry name" value="MEMBRANE TRANSPORTER PROTEIN HI_0806-RELATED"/>
    <property type="match status" value="1"/>
</dbReference>
<dbReference type="InterPro" id="IPR002781">
    <property type="entry name" value="TM_pro_TauE-like"/>
</dbReference>
<keyword evidence="7" id="KW-1185">Reference proteome</keyword>
<evidence type="ECO:0000256" key="5">
    <source>
        <dbReference type="RuleBase" id="RU363041"/>
    </source>
</evidence>
<evidence type="ECO:0000313" key="7">
    <source>
        <dbReference type="Proteomes" id="UP000199561"/>
    </source>
</evidence>
<keyword evidence="3 5" id="KW-1133">Transmembrane helix</keyword>
<feature type="transmembrane region" description="Helical" evidence="5">
    <location>
        <begin position="47"/>
        <end position="68"/>
    </location>
</feature>
<gene>
    <name evidence="6" type="ORF">SAMN05421880_1369</name>
</gene>
<keyword evidence="2 5" id="KW-0812">Transmembrane</keyword>
<comment type="similarity">
    <text evidence="5">Belongs to the 4-toluene sulfonate uptake permease (TSUP) (TC 2.A.102) family.</text>
</comment>
<dbReference type="PANTHER" id="PTHR43483:SF3">
    <property type="entry name" value="MEMBRANE TRANSPORTER PROTEIN HI_0806-RELATED"/>
    <property type="match status" value="1"/>
</dbReference>
<dbReference type="EMBL" id="FOUF01000036">
    <property type="protein sequence ID" value="SFM81688.1"/>
    <property type="molecule type" value="Genomic_DNA"/>
</dbReference>
<dbReference type="RefSeq" id="WP_090671950.1">
    <property type="nucleotide sequence ID" value="NZ_FOUF01000036.1"/>
</dbReference>
<evidence type="ECO:0000256" key="3">
    <source>
        <dbReference type="ARBA" id="ARBA00022989"/>
    </source>
</evidence>
<sequence>MEWWLVYLLLGAVVGFLAGLLGIGGGLVIVPVLVFSFTAQDFPPDRILHLALGTTLATIFFTSLASLRMHHAHGAVNWGIVKYLVPGVILGTLAGSTLAGSLSTQVLGIIFVIFIYYAATQMWFNLRPPSTRALPGTVGMVVAGGVIGALSSLVAIGGGILTVPFLTLCNVKLQYAIGTAAAVGFPIAAAGALGYILNGMAQTQPLPEYSLGYVYLPALGWIAAASMLTAPLGAYTTHRMQTTTLKKIFVVLLYLLGTKMLLNLF</sequence>
<dbReference type="Pfam" id="PF01925">
    <property type="entry name" value="TauE"/>
    <property type="match status" value="1"/>
</dbReference>
<keyword evidence="4 5" id="KW-0472">Membrane</keyword>
<feature type="transmembrane region" description="Helical" evidence="5">
    <location>
        <begin position="106"/>
        <end position="126"/>
    </location>
</feature>
<reference evidence="6 7" key="1">
    <citation type="submission" date="2016-10" db="EMBL/GenBank/DDBJ databases">
        <authorList>
            <person name="de Groot N.N."/>
        </authorList>
    </citation>
    <scope>NUCLEOTIDE SEQUENCE [LARGE SCALE GENOMIC DNA]</scope>
    <source>
        <strain evidence="6 7">Nm146</strain>
    </source>
</reference>
<protein>
    <recommendedName>
        <fullName evidence="5">Probable membrane transporter protein</fullName>
    </recommendedName>
</protein>
<dbReference type="AlphaFoldDB" id="A0A1I4TY09"/>
<feature type="transmembrane region" description="Helical" evidence="5">
    <location>
        <begin position="138"/>
        <end position="163"/>
    </location>
</feature>
<name>A0A1I4TY09_9PROT</name>
<feature type="transmembrane region" description="Helical" evidence="5">
    <location>
        <begin position="175"/>
        <end position="198"/>
    </location>
</feature>
<organism evidence="6 7">
    <name type="scientific">Nitrosomonas nitrosa</name>
    <dbReference type="NCBI Taxonomy" id="52442"/>
    <lineage>
        <taxon>Bacteria</taxon>
        <taxon>Pseudomonadati</taxon>
        <taxon>Pseudomonadota</taxon>
        <taxon>Betaproteobacteria</taxon>
        <taxon>Nitrosomonadales</taxon>
        <taxon>Nitrosomonadaceae</taxon>
        <taxon>Nitrosomonas</taxon>
    </lineage>
</organism>
<dbReference type="GO" id="GO:0005886">
    <property type="term" value="C:plasma membrane"/>
    <property type="evidence" value="ECO:0007669"/>
    <property type="project" value="UniProtKB-SubCell"/>
</dbReference>
<feature type="transmembrane region" description="Helical" evidence="5">
    <location>
        <begin position="80"/>
        <end position="99"/>
    </location>
</feature>
<proteinExistence type="inferred from homology"/>
<accession>A0A1I4TY09</accession>
<feature type="transmembrane region" description="Helical" evidence="5">
    <location>
        <begin position="6"/>
        <end position="35"/>
    </location>
</feature>
<evidence type="ECO:0000313" key="6">
    <source>
        <dbReference type="EMBL" id="SFM81688.1"/>
    </source>
</evidence>